<dbReference type="OMA" id="PPVCEPT"/>
<dbReference type="Pfam" id="PF01826">
    <property type="entry name" value="TIL"/>
    <property type="match status" value="3"/>
</dbReference>
<evidence type="ECO:0000256" key="4">
    <source>
        <dbReference type="SAM" id="SignalP"/>
    </source>
</evidence>
<dbReference type="AlphaFoldDB" id="A0A1I8BL05"/>
<dbReference type="GO" id="GO:0004867">
    <property type="term" value="F:serine-type endopeptidase inhibitor activity"/>
    <property type="evidence" value="ECO:0007669"/>
    <property type="project" value="UniProtKB-KW"/>
</dbReference>
<keyword evidence="4" id="KW-0732">Signal</keyword>
<feature type="chain" id="PRO_5009315905" evidence="4">
    <location>
        <begin position="24"/>
        <end position="429"/>
    </location>
</feature>
<evidence type="ECO:0000259" key="5">
    <source>
        <dbReference type="SMART" id="SM00274"/>
    </source>
</evidence>
<dbReference type="Proteomes" id="UP000095281">
    <property type="component" value="Unplaced"/>
</dbReference>
<dbReference type="PANTHER" id="PTHR23259">
    <property type="entry name" value="RIDDLE"/>
    <property type="match status" value="1"/>
</dbReference>
<feature type="domain" description="Follistatin-like" evidence="5">
    <location>
        <begin position="338"/>
        <end position="359"/>
    </location>
</feature>
<feature type="signal peptide" evidence="4">
    <location>
        <begin position="1"/>
        <end position="23"/>
    </location>
</feature>
<protein>
    <submittedName>
        <fullName evidence="7">TIL domain-containing protein</fullName>
    </submittedName>
</protein>
<keyword evidence="2" id="KW-0722">Serine protease inhibitor</keyword>
<sequence>MVKYLIFLKFGILLILCFKKSSAQEKLCKVGEEFKSCASACEPKCSDKEITACIDMCMEGTCQCIEGYARDENNKCIPKEKCPKPTNATDAPDYGCKEGEEFYSCASACEPNCTNTDVVCILRCMPGKCQCKRGYVRDANNVCIPKDKCPKLTTGIPPLQRFCCNPLQSCRKCPTGHYCIGRPGARKCVPIIPKPKCRQGEEYRDCATACEPQCGEKPKMCPAVCLKARCQCKPGYARTKCGNCVPINECPQSPDATTPIPPTTTPLICGEGEEARNCPVCEATCTIRNPICPLFCPIWQRCLCKQGYARVAKGKCIPFEQCPEESTVSLLSSPIQKACNLNCIIGDECKIIDGTPTCVPIPTTTKPCVLPCPFGSVCKIENGKPTCVKPKSCDRLNCGIAYTCKIINGEATCVPLYPIKSTTEIYDDE</sequence>
<dbReference type="SUPFAM" id="SSF57567">
    <property type="entry name" value="Serine protease inhibitors"/>
    <property type="match status" value="4"/>
</dbReference>
<accession>A0A1I8BL05</accession>
<evidence type="ECO:0000313" key="7">
    <source>
        <dbReference type="WBParaSite" id="MhA1_Contig298.frz3.gene7"/>
    </source>
</evidence>
<organism evidence="6 7">
    <name type="scientific">Meloidogyne hapla</name>
    <name type="common">Root-knot nematode worm</name>
    <dbReference type="NCBI Taxonomy" id="6305"/>
    <lineage>
        <taxon>Eukaryota</taxon>
        <taxon>Metazoa</taxon>
        <taxon>Ecdysozoa</taxon>
        <taxon>Nematoda</taxon>
        <taxon>Chromadorea</taxon>
        <taxon>Rhabditida</taxon>
        <taxon>Tylenchina</taxon>
        <taxon>Tylenchomorpha</taxon>
        <taxon>Tylenchoidea</taxon>
        <taxon>Meloidogynidae</taxon>
        <taxon>Meloidogyninae</taxon>
        <taxon>Meloidogyne</taxon>
    </lineage>
</organism>
<dbReference type="InterPro" id="IPR002919">
    <property type="entry name" value="TIL_dom"/>
</dbReference>
<dbReference type="InterPro" id="IPR036084">
    <property type="entry name" value="Ser_inhib-like_sf"/>
</dbReference>
<feature type="domain" description="Follistatin-like" evidence="5">
    <location>
        <begin position="392"/>
        <end position="414"/>
    </location>
</feature>
<dbReference type="InterPro" id="IPR051368">
    <property type="entry name" value="SerProtInhib-TIL_Domain"/>
</dbReference>
<dbReference type="WBParaSite" id="MhA1_Contig298.frz3.gene7">
    <property type="protein sequence ID" value="MhA1_Contig298.frz3.gene7"/>
    <property type="gene ID" value="MhA1_Contig298.frz3.gene7"/>
</dbReference>
<dbReference type="SMART" id="SM00274">
    <property type="entry name" value="FOLN"/>
    <property type="match status" value="3"/>
</dbReference>
<keyword evidence="6" id="KW-1185">Reference proteome</keyword>
<proteinExistence type="predicted"/>
<name>A0A1I8BL05_MELHA</name>
<dbReference type="Gene3D" id="2.10.25.10">
    <property type="entry name" value="Laminin"/>
    <property type="match status" value="4"/>
</dbReference>
<reference evidence="7" key="1">
    <citation type="submission" date="2016-11" db="UniProtKB">
        <authorList>
            <consortium name="WormBaseParasite"/>
        </authorList>
    </citation>
    <scope>IDENTIFICATION</scope>
</reference>
<dbReference type="PANTHER" id="PTHR23259:SF70">
    <property type="entry name" value="ACCESSORY GLAND PROTEIN ACP62F-RELATED"/>
    <property type="match status" value="1"/>
</dbReference>
<evidence type="ECO:0000256" key="2">
    <source>
        <dbReference type="ARBA" id="ARBA00022900"/>
    </source>
</evidence>
<evidence type="ECO:0000256" key="3">
    <source>
        <dbReference type="ARBA" id="ARBA00023157"/>
    </source>
</evidence>
<feature type="domain" description="Follistatin-like" evidence="5">
    <location>
        <begin position="367"/>
        <end position="388"/>
    </location>
</feature>
<dbReference type="InterPro" id="IPR003645">
    <property type="entry name" value="Fol_N"/>
</dbReference>
<dbReference type="CDD" id="cd19941">
    <property type="entry name" value="TIL"/>
    <property type="match status" value="4"/>
</dbReference>
<evidence type="ECO:0000256" key="1">
    <source>
        <dbReference type="ARBA" id="ARBA00022690"/>
    </source>
</evidence>
<evidence type="ECO:0000313" key="6">
    <source>
        <dbReference type="Proteomes" id="UP000095281"/>
    </source>
</evidence>
<keyword evidence="3" id="KW-1015">Disulfide bond</keyword>
<keyword evidence="1" id="KW-0646">Protease inhibitor</keyword>